<name>A0ABN9VPM1_9DINO</name>
<keyword evidence="3" id="KW-1185">Reference proteome</keyword>
<evidence type="ECO:0000313" key="2">
    <source>
        <dbReference type="EMBL" id="CAK0875360.1"/>
    </source>
</evidence>
<accession>A0ABN9VPM1</accession>
<organism evidence="2 3">
    <name type="scientific">Prorocentrum cordatum</name>
    <dbReference type="NCBI Taxonomy" id="2364126"/>
    <lineage>
        <taxon>Eukaryota</taxon>
        <taxon>Sar</taxon>
        <taxon>Alveolata</taxon>
        <taxon>Dinophyceae</taxon>
        <taxon>Prorocentrales</taxon>
        <taxon>Prorocentraceae</taxon>
        <taxon>Prorocentrum</taxon>
    </lineage>
</organism>
<gene>
    <name evidence="2" type="ORF">PCOR1329_LOCUS60044</name>
</gene>
<dbReference type="EMBL" id="CAUYUJ010017504">
    <property type="protein sequence ID" value="CAK0875360.1"/>
    <property type="molecule type" value="Genomic_DNA"/>
</dbReference>
<feature type="non-terminal residue" evidence="2">
    <location>
        <position position="1"/>
    </location>
</feature>
<evidence type="ECO:0000313" key="3">
    <source>
        <dbReference type="Proteomes" id="UP001189429"/>
    </source>
</evidence>
<proteinExistence type="predicted"/>
<dbReference type="Proteomes" id="UP001189429">
    <property type="component" value="Unassembled WGS sequence"/>
</dbReference>
<feature type="region of interest" description="Disordered" evidence="1">
    <location>
        <begin position="25"/>
        <end position="48"/>
    </location>
</feature>
<reference evidence="2" key="1">
    <citation type="submission" date="2023-10" db="EMBL/GenBank/DDBJ databases">
        <authorList>
            <person name="Chen Y."/>
            <person name="Shah S."/>
            <person name="Dougan E. K."/>
            <person name="Thang M."/>
            <person name="Chan C."/>
        </authorList>
    </citation>
    <scope>NUCLEOTIDE SEQUENCE [LARGE SCALE GENOMIC DNA]</scope>
</reference>
<comment type="caution">
    <text evidence="2">The sequence shown here is derived from an EMBL/GenBank/DDBJ whole genome shotgun (WGS) entry which is preliminary data.</text>
</comment>
<sequence length="110" mass="11816">WPAEWQSVAQEVHELRLTTAARAAQVPEPGAQEVEVPPTPPASEHGDMDVDAGVAAAHMDSLGEASCREHLKACGLEFEDGDDGSPSAQELRERLKRHLGSVARVAKKLK</sequence>
<feature type="non-terminal residue" evidence="2">
    <location>
        <position position="110"/>
    </location>
</feature>
<protein>
    <submittedName>
        <fullName evidence="2">Uncharacterized protein</fullName>
    </submittedName>
</protein>
<evidence type="ECO:0000256" key="1">
    <source>
        <dbReference type="SAM" id="MobiDB-lite"/>
    </source>
</evidence>